<dbReference type="OMA" id="QTYMFKE"/>
<evidence type="ECO:0008006" key="3">
    <source>
        <dbReference type="Google" id="ProtNLM"/>
    </source>
</evidence>
<name>G0W7P5_NAUDC</name>
<proteinExistence type="predicted"/>
<dbReference type="Pfam" id="PF00702">
    <property type="entry name" value="Hydrolase"/>
    <property type="match status" value="1"/>
</dbReference>
<dbReference type="Gene3D" id="1.10.260.80">
    <property type="match status" value="1"/>
</dbReference>
<dbReference type="AlphaFoldDB" id="G0W7P5"/>
<dbReference type="SUPFAM" id="SSF56784">
    <property type="entry name" value="HAD-like"/>
    <property type="match status" value="1"/>
</dbReference>
<dbReference type="SFLD" id="SFLDG01129">
    <property type="entry name" value="C1.5:_HAD__Beta-PGM__Phosphata"/>
    <property type="match status" value="1"/>
</dbReference>
<protein>
    <recommendedName>
        <fullName evidence="3">HAD superfamily hydrolase</fullName>
    </recommendedName>
</protein>
<reference evidence="1 2" key="1">
    <citation type="journal article" date="2011" name="Proc. Natl. Acad. Sci. U.S.A.">
        <title>Evolutionary erosion of yeast sex chromosomes by mating-type switching accidents.</title>
        <authorList>
            <person name="Gordon J.L."/>
            <person name="Armisen D."/>
            <person name="Proux-Wera E."/>
            <person name="Oheigeartaigh S.S."/>
            <person name="Byrne K.P."/>
            <person name="Wolfe K.H."/>
        </authorList>
    </citation>
    <scope>NUCLEOTIDE SEQUENCE [LARGE SCALE GENOMIC DNA]</scope>
    <source>
        <strain evidence="2">ATCC 10597 / BCRC 20456 / CBS 421 / NBRC 0211 / NRRL Y-12639</strain>
    </source>
</reference>
<gene>
    <name evidence="1" type="primary">NDAI0C01450</name>
    <name evidence="1" type="ordered locus">NDAI_0C01450</name>
</gene>
<dbReference type="NCBIfam" id="TIGR01549">
    <property type="entry name" value="HAD-SF-IA-v1"/>
    <property type="match status" value="1"/>
</dbReference>
<dbReference type="OrthoDB" id="426235at2759"/>
<dbReference type="InterPro" id="IPR036412">
    <property type="entry name" value="HAD-like_sf"/>
</dbReference>
<dbReference type="STRING" id="1071378.G0W7P5"/>
<dbReference type="EMBL" id="HE580269">
    <property type="protein sequence ID" value="CCD23806.1"/>
    <property type="molecule type" value="Genomic_DNA"/>
</dbReference>
<dbReference type="RefSeq" id="XP_003669049.1">
    <property type="nucleotide sequence ID" value="XM_003669001.1"/>
</dbReference>
<dbReference type="Gene3D" id="3.40.50.1000">
    <property type="entry name" value="HAD superfamily/HAD-like"/>
    <property type="match status" value="1"/>
</dbReference>
<accession>G0W7P5</accession>
<dbReference type="Proteomes" id="UP000000689">
    <property type="component" value="Chromosome 3"/>
</dbReference>
<dbReference type="KEGG" id="ndi:NDAI_0C01450"/>
<dbReference type="SFLD" id="SFLDS00003">
    <property type="entry name" value="Haloacid_Dehalogenase"/>
    <property type="match status" value="1"/>
</dbReference>
<dbReference type="InterPro" id="IPR023214">
    <property type="entry name" value="HAD_sf"/>
</dbReference>
<dbReference type="GO" id="GO:0033883">
    <property type="term" value="F:pyridoxal phosphatase activity"/>
    <property type="evidence" value="ECO:0007669"/>
    <property type="project" value="EnsemblFungi"/>
</dbReference>
<dbReference type="InterPro" id="IPR006439">
    <property type="entry name" value="HAD-SF_hydro_IA"/>
</dbReference>
<evidence type="ECO:0000313" key="2">
    <source>
        <dbReference type="Proteomes" id="UP000000689"/>
    </source>
</evidence>
<sequence>MGRLNNFSRMNNRVIKAVVFDMDGTMCIPQPWMFPAMRSAVGLNDKSIDILTYIDELPTEAARTEANLRIEEVEEKAMREMLPQPGLVELLEFLTVNNISKNICTRNVIKPVDYLLTRFIPKDYSKFEHIITRDFRPTKPNPDPLLHIAKKLNIESNEMMMIGDSFDDMKSGRSAGCVTVLLKNHVNGNVLTEHDKLVDTAVNSLSDVIKIVETLNGHQTEIHSYQH</sequence>
<dbReference type="eggNOG" id="ENOG502QR7R">
    <property type="taxonomic scope" value="Eukaryota"/>
</dbReference>
<dbReference type="HOGENOM" id="CLU_045011_11_1_1"/>
<keyword evidence="2" id="KW-1185">Reference proteome</keyword>
<evidence type="ECO:0000313" key="1">
    <source>
        <dbReference type="EMBL" id="CCD23806.1"/>
    </source>
</evidence>
<dbReference type="GeneID" id="11496703"/>
<dbReference type="PANTHER" id="PTHR43885:SF1">
    <property type="entry name" value="SUPERFAMILY HYDROLASE, PUTATIVE (AFU_ORTHOLOGUE AFUA_4G13290)-RELATED"/>
    <property type="match status" value="1"/>
</dbReference>
<dbReference type="PANTHER" id="PTHR43885">
    <property type="entry name" value="HALOACID DEHALOGENASE-LIKE HYDROLASE"/>
    <property type="match status" value="1"/>
</dbReference>
<organism evidence="1 2">
    <name type="scientific">Naumovozyma dairenensis (strain ATCC 10597 / BCRC 20456 / CBS 421 / NBRC 0211 / NRRL Y-12639)</name>
    <name type="common">Saccharomyces dairenensis</name>
    <dbReference type="NCBI Taxonomy" id="1071378"/>
    <lineage>
        <taxon>Eukaryota</taxon>
        <taxon>Fungi</taxon>
        <taxon>Dikarya</taxon>
        <taxon>Ascomycota</taxon>
        <taxon>Saccharomycotina</taxon>
        <taxon>Saccharomycetes</taxon>
        <taxon>Saccharomycetales</taxon>
        <taxon>Saccharomycetaceae</taxon>
        <taxon>Naumovozyma</taxon>
    </lineage>
</organism>
<dbReference type="CDD" id="cd07505">
    <property type="entry name" value="HAD_BPGM-like"/>
    <property type="match status" value="1"/>
</dbReference>